<dbReference type="STRING" id="436017.A4RQG4"/>
<dbReference type="InterPro" id="IPR015943">
    <property type="entry name" value="WD40/YVTN_repeat-like_dom_sf"/>
</dbReference>
<dbReference type="PANTHER" id="PTHR12296">
    <property type="entry name" value="DENN DOMAIN-CONTAINING PROTEIN 4"/>
    <property type="match status" value="1"/>
</dbReference>
<dbReference type="GO" id="GO:0032483">
    <property type="term" value="P:regulation of Rab protein signal transduction"/>
    <property type="evidence" value="ECO:0007669"/>
    <property type="project" value="TreeGrafter"/>
</dbReference>
<dbReference type="InterPro" id="IPR001680">
    <property type="entry name" value="WD40_rpt"/>
</dbReference>
<dbReference type="SMART" id="SM00799">
    <property type="entry name" value="DENN"/>
    <property type="match status" value="1"/>
</dbReference>
<dbReference type="InterPro" id="IPR005113">
    <property type="entry name" value="uDENN_dom"/>
</dbReference>
<keyword evidence="1" id="KW-0853">WD repeat</keyword>
<dbReference type="SMART" id="SM00320">
    <property type="entry name" value="WD40"/>
    <property type="match status" value="6"/>
</dbReference>
<feature type="domain" description="UDENN" evidence="2">
    <location>
        <begin position="64"/>
        <end position="478"/>
    </location>
</feature>
<dbReference type="EMBL" id="CP000581">
    <property type="protein sequence ID" value="ABO94021.1"/>
    <property type="molecule type" value="Genomic_DNA"/>
</dbReference>
<dbReference type="RefSeq" id="XP_001415729.1">
    <property type="nucleotide sequence ID" value="XM_001415692.1"/>
</dbReference>
<proteinExistence type="predicted"/>
<dbReference type="Gene3D" id="3.30.450.200">
    <property type="match status" value="1"/>
</dbReference>
<name>A4RQG4_OSTLU</name>
<dbReference type="SUPFAM" id="SSF50978">
    <property type="entry name" value="WD40 repeat-like"/>
    <property type="match status" value="1"/>
</dbReference>
<dbReference type="Pfam" id="PF03456">
    <property type="entry name" value="uDENN"/>
    <property type="match status" value="1"/>
</dbReference>
<dbReference type="Gramene" id="ABO94021">
    <property type="protein sequence ID" value="ABO94021"/>
    <property type="gene ID" value="OSTLU_86011"/>
</dbReference>
<dbReference type="Pfam" id="PF00400">
    <property type="entry name" value="WD40"/>
    <property type="match status" value="1"/>
</dbReference>
<evidence type="ECO:0000259" key="2">
    <source>
        <dbReference type="PROSITE" id="PS50211"/>
    </source>
</evidence>
<accession>A4RQG4</accession>
<dbReference type="HOGENOM" id="CLU_007834_0_0_1"/>
<dbReference type="GeneID" id="5000050"/>
<evidence type="ECO:0000256" key="1">
    <source>
        <dbReference type="PROSITE-ProRule" id="PRU00221"/>
    </source>
</evidence>
<evidence type="ECO:0000313" key="3">
    <source>
        <dbReference type="EMBL" id="ABO94021.1"/>
    </source>
</evidence>
<dbReference type="Gene3D" id="3.40.50.11500">
    <property type="match status" value="1"/>
</dbReference>
<keyword evidence="4" id="KW-1185">Reference proteome</keyword>
<dbReference type="PANTHER" id="PTHR12296:SF21">
    <property type="entry name" value="DENN DOMAIN-CONTAINING PROTEIN 3"/>
    <property type="match status" value="1"/>
</dbReference>
<organism evidence="3 4">
    <name type="scientific">Ostreococcus lucimarinus (strain CCE9901)</name>
    <dbReference type="NCBI Taxonomy" id="436017"/>
    <lineage>
        <taxon>Eukaryota</taxon>
        <taxon>Viridiplantae</taxon>
        <taxon>Chlorophyta</taxon>
        <taxon>Mamiellophyceae</taxon>
        <taxon>Mamiellales</taxon>
        <taxon>Bathycoccaceae</taxon>
        <taxon>Ostreococcus</taxon>
    </lineage>
</organism>
<dbReference type="InterPro" id="IPR036322">
    <property type="entry name" value="WD40_repeat_dom_sf"/>
</dbReference>
<dbReference type="eggNOG" id="KOG2127">
    <property type="taxonomic scope" value="Eukaryota"/>
</dbReference>
<dbReference type="OMA" id="CLDAWME"/>
<protein>
    <recommendedName>
        <fullName evidence="2">UDENN domain-containing protein</fullName>
    </recommendedName>
</protein>
<dbReference type="Proteomes" id="UP000001568">
    <property type="component" value="Chromosome 1"/>
</dbReference>
<dbReference type="InterPro" id="IPR051696">
    <property type="entry name" value="DENN_Domain_GEFs"/>
</dbReference>
<dbReference type="InterPro" id="IPR001194">
    <property type="entry name" value="cDENN_dom"/>
</dbReference>
<dbReference type="OrthoDB" id="550022at2759"/>
<dbReference type="Gene3D" id="2.130.10.10">
    <property type="entry name" value="YVTN repeat-like/Quinoprotein amine dehydrogenase"/>
    <property type="match status" value="2"/>
</dbReference>
<dbReference type="Pfam" id="PF02141">
    <property type="entry name" value="DENN"/>
    <property type="match status" value="1"/>
</dbReference>
<sequence length="1301" mass="140713">MTRASDDGDEDGDGDARRARATTGACVDAFVVCGLPPNPRAMRRARARGVGTSSNGIASGTATATTAAATADAREWTRTVYHAGVLDECPRASARYPAQLATLALPRGVDAYGDDERADDEHPTRYPTILTDENGDRIYVACVSFVAATPERSLRTMSGETAGATRARACVCLVSRMPCLDAWMEALEHVFEAYFRKPGRGHLPVLSVIAEMVVDRLMWRRDRAVLFPIGGALVTVPPRGAADHGAREAFADGKEPLMRCLPVRTVFKCVAAIACERRLLLRSKQVSLLVKCAEALSGLAHPLVWRHVYIPCLPISMVDYLDAPMPFIMGATHDVDVDERALEGVTVVDLDTGSMRDGGEQILLPQESMLRDFIERVRKIIKPGIVDTDELDASMFVNWDADVNMRVTAVFTDFWYELLQLDSLHRYVVQDASGAAQLKKHDYRHEISRWRGAFTDQILETNAFLSLLDDASSLSRLGKSVAGDIGRKRRAKFRSTQLTGDSLVLPASIESRSTDSLLIPRLHISNFDDAQQSAKSMRSLSIYQKIEAKFMDSSPSLGGENVDKFNDVPVRDARSSTNSTLKRATWGWLKDRVRRRMGSDALPEERALAKAIQVAENADKAVNFDWYYNTLTKKDAASLADYIRSHRDDLDVLDDDEAIDTVEVPQDLQPSNDDDDVDEATALVYPIFTNHDDVVAAALAEHAATLNYIALLTGVKRHLISGTRRFNIVSIAISAAVLRADAAGDATSLAHAIRIVRTYQPSNTRTLWLKGAARWDAVNLWCGLFAVNTDVAWLHGTDAETRTSDLVRCFALVGLTSDQSSALLNEVMVRFDFEKMCSVEVDVSVGRALSASAYSTISFESWVEKLRQSSAFHFGANDRALHSYAPVQDCCPSDVIEAQIWDRSAITAMTVQSGVVSSLVALGSGRGDVAFFAPDSGVTTRSHSPQIHASPLSALTFIPRSAHAFCGRRDGVIETWDSVTGTRISIVPDAHRGETVSFVSPVVNQVISSAPLTASAGNDGTVKLWDARQSDATRAVSVIKGHVGGVTAFATRDARGGAVGSILTGDAAGVVRAWDPRYATAGPVSLAHAHQGRVTYLAPLRGSDSTASAGADGLVRVLRLDGDTGGDIRLSGHLGDVTSLCVLQDETRGREPVGIIASGSSDGELCLWSGGELVNDVRQAWRCVSKSRAHVGAVTCLTTEGSGRPKRTNSVNAGSSGKGVRDMEMKPLLSASTDCSFACWNLSTARLQGRRSSWSPVAMCAPPLKRSTSALCSVIEVSRNRYIYGDRFGMLSCVALPTPAA</sequence>
<dbReference type="PROSITE" id="PS50082">
    <property type="entry name" value="WD_REPEATS_2"/>
    <property type="match status" value="1"/>
</dbReference>
<dbReference type="KEGG" id="olu:OSTLU_86011"/>
<dbReference type="InterPro" id="IPR037516">
    <property type="entry name" value="Tripartite_DENN"/>
</dbReference>
<dbReference type="eggNOG" id="KOG0274">
    <property type="taxonomic scope" value="Eukaryota"/>
</dbReference>
<dbReference type="PROSITE" id="PS50211">
    <property type="entry name" value="DENN"/>
    <property type="match status" value="1"/>
</dbReference>
<gene>
    <name evidence="3" type="ORF">OSTLU_86011</name>
</gene>
<dbReference type="GO" id="GO:0031410">
    <property type="term" value="C:cytoplasmic vesicle"/>
    <property type="evidence" value="ECO:0007669"/>
    <property type="project" value="TreeGrafter"/>
</dbReference>
<dbReference type="InterPro" id="IPR043153">
    <property type="entry name" value="DENN_C"/>
</dbReference>
<reference evidence="3 4" key="1">
    <citation type="journal article" date="2007" name="Proc. Natl. Acad. Sci. U.S.A.">
        <title>The tiny eukaryote Ostreococcus provides genomic insights into the paradox of plankton speciation.</title>
        <authorList>
            <person name="Palenik B."/>
            <person name="Grimwood J."/>
            <person name="Aerts A."/>
            <person name="Rouze P."/>
            <person name="Salamov A."/>
            <person name="Putnam N."/>
            <person name="Dupont C."/>
            <person name="Jorgensen R."/>
            <person name="Derelle E."/>
            <person name="Rombauts S."/>
            <person name="Zhou K."/>
            <person name="Otillar R."/>
            <person name="Merchant S.S."/>
            <person name="Podell S."/>
            <person name="Gaasterland T."/>
            <person name="Napoli C."/>
            <person name="Gendler K."/>
            <person name="Manuell A."/>
            <person name="Tai V."/>
            <person name="Vallon O."/>
            <person name="Piganeau G."/>
            <person name="Jancek S."/>
            <person name="Heijde M."/>
            <person name="Jabbari K."/>
            <person name="Bowler C."/>
            <person name="Lohr M."/>
            <person name="Robbens S."/>
            <person name="Werner G."/>
            <person name="Dubchak I."/>
            <person name="Pazour G.J."/>
            <person name="Ren Q."/>
            <person name="Paulsen I."/>
            <person name="Delwiche C."/>
            <person name="Schmutz J."/>
            <person name="Rokhsar D."/>
            <person name="Van de Peer Y."/>
            <person name="Moreau H."/>
            <person name="Grigoriev I.V."/>
        </authorList>
    </citation>
    <scope>NUCLEOTIDE SEQUENCE [LARGE SCALE GENOMIC DNA]</scope>
    <source>
        <strain evidence="3 4">CCE9901</strain>
    </source>
</reference>
<feature type="repeat" description="WD" evidence="1">
    <location>
        <begin position="1014"/>
        <end position="1035"/>
    </location>
</feature>
<evidence type="ECO:0000313" key="4">
    <source>
        <dbReference type="Proteomes" id="UP000001568"/>
    </source>
</evidence>